<proteinExistence type="inferred from homology"/>
<feature type="transmembrane region" description="Helical" evidence="8">
    <location>
        <begin position="35"/>
        <end position="56"/>
    </location>
</feature>
<evidence type="ECO:0000256" key="5">
    <source>
        <dbReference type="ARBA" id="ARBA00022692"/>
    </source>
</evidence>
<keyword evidence="4" id="KW-1003">Cell membrane</keyword>
<dbReference type="GO" id="GO:0006935">
    <property type="term" value="P:chemotaxis"/>
    <property type="evidence" value="ECO:0007669"/>
    <property type="project" value="InterPro"/>
</dbReference>
<reference evidence="10" key="1">
    <citation type="submission" date="2018-05" db="EMBL/GenBank/DDBJ databases">
        <authorList>
            <person name="Lanie J.A."/>
            <person name="Ng W.-L."/>
            <person name="Kazmierczak K.M."/>
            <person name="Andrzejewski T.M."/>
            <person name="Davidsen T.M."/>
            <person name="Wayne K.J."/>
            <person name="Tettelin H."/>
            <person name="Glass J.I."/>
            <person name="Rusch D."/>
            <person name="Podicherti R."/>
            <person name="Tsui H.-C.T."/>
            <person name="Winkler M.E."/>
        </authorList>
    </citation>
    <scope>NUCLEOTIDE SEQUENCE</scope>
</reference>
<dbReference type="InterPro" id="IPR000540">
    <property type="entry name" value="Flag_MotA_CS"/>
</dbReference>
<dbReference type="EMBL" id="UINC01098292">
    <property type="protein sequence ID" value="SVC56703.1"/>
    <property type="molecule type" value="Genomic_DNA"/>
</dbReference>
<evidence type="ECO:0000256" key="1">
    <source>
        <dbReference type="ARBA" id="ARBA00004651"/>
    </source>
</evidence>
<gene>
    <name evidence="10" type="ORF">METZ01_LOCUS309557</name>
</gene>
<evidence type="ECO:0000256" key="3">
    <source>
        <dbReference type="ARBA" id="ARBA00022448"/>
    </source>
</evidence>
<comment type="subcellular location">
    <subcellularLocation>
        <location evidence="1">Cell membrane</location>
        <topology evidence="1">Multi-pass membrane protein</topology>
    </subcellularLocation>
</comment>
<feature type="transmembrane region" description="Helical" evidence="8">
    <location>
        <begin position="188"/>
        <end position="211"/>
    </location>
</feature>
<dbReference type="GO" id="GO:0071978">
    <property type="term" value="P:bacterial-type flagellum-dependent swarming motility"/>
    <property type="evidence" value="ECO:0007669"/>
    <property type="project" value="InterPro"/>
</dbReference>
<dbReference type="InterPro" id="IPR047055">
    <property type="entry name" value="MotA-like"/>
</dbReference>
<protein>
    <recommendedName>
        <fullName evidence="9">MotA/TolQ/ExbB proton channel domain-containing protein</fullName>
    </recommendedName>
</protein>
<feature type="transmembrane region" description="Helical" evidence="8">
    <location>
        <begin position="158"/>
        <end position="182"/>
    </location>
</feature>
<keyword evidence="3" id="KW-0813">Transport</keyword>
<name>A0A382N6C6_9ZZZZ</name>
<evidence type="ECO:0000256" key="6">
    <source>
        <dbReference type="ARBA" id="ARBA00022989"/>
    </source>
</evidence>
<evidence type="ECO:0000256" key="8">
    <source>
        <dbReference type="SAM" id="Phobius"/>
    </source>
</evidence>
<dbReference type="Pfam" id="PF01618">
    <property type="entry name" value="MotA_ExbB"/>
    <property type="match status" value="1"/>
</dbReference>
<evidence type="ECO:0000256" key="7">
    <source>
        <dbReference type="ARBA" id="ARBA00023136"/>
    </source>
</evidence>
<evidence type="ECO:0000256" key="2">
    <source>
        <dbReference type="ARBA" id="ARBA00008038"/>
    </source>
</evidence>
<dbReference type="PROSITE" id="PS01307">
    <property type="entry name" value="MOTA"/>
    <property type="match status" value="1"/>
</dbReference>
<evidence type="ECO:0000313" key="10">
    <source>
        <dbReference type="EMBL" id="SVC56703.1"/>
    </source>
</evidence>
<dbReference type="PANTHER" id="PTHR30433:SF2">
    <property type="entry name" value="MOTILITY PROTEIN A"/>
    <property type="match status" value="1"/>
</dbReference>
<dbReference type="InterPro" id="IPR002898">
    <property type="entry name" value="MotA_ExbB_proton_chnl"/>
</dbReference>
<evidence type="ECO:0000259" key="9">
    <source>
        <dbReference type="Pfam" id="PF01618"/>
    </source>
</evidence>
<sequence>MSIGTIIGFLAGIGLFVYAIISGQDSSAPPYPWVFLLPNSLLMVLGGTIAATFIAFKDNYVIQAFKEMVKIFKHLDINSKTIYNDVGKIIGWAEIVKKGGIRELQKKINVDEYKNPVIKYSMEMVLDGGKSENISRLTEDFIDTTYDRKMHIVTILDTMAQFAPSFGMIGTLVGLVIMLSNMSGDPTAIGGGMAVALITTLHGVLFANLFFKPAARKLEQQYSIIKYRDMILLEGISMLPNKPHPYTVQDHLNRYLDSSNHFDIAEE</sequence>
<dbReference type="GO" id="GO:0005886">
    <property type="term" value="C:plasma membrane"/>
    <property type="evidence" value="ECO:0007669"/>
    <property type="project" value="UniProtKB-SubCell"/>
</dbReference>
<keyword evidence="7 8" id="KW-0472">Membrane</keyword>
<accession>A0A382N6C6</accession>
<feature type="domain" description="MotA/TolQ/ExbB proton channel" evidence="9">
    <location>
        <begin position="111"/>
        <end position="223"/>
    </location>
</feature>
<evidence type="ECO:0000256" key="4">
    <source>
        <dbReference type="ARBA" id="ARBA00022475"/>
    </source>
</evidence>
<dbReference type="AlphaFoldDB" id="A0A382N6C6"/>
<organism evidence="10">
    <name type="scientific">marine metagenome</name>
    <dbReference type="NCBI Taxonomy" id="408172"/>
    <lineage>
        <taxon>unclassified sequences</taxon>
        <taxon>metagenomes</taxon>
        <taxon>ecological metagenomes</taxon>
    </lineage>
</organism>
<comment type="similarity">
    <text evidence="2">Belongs to the MotA family.</text>
</comment>
<keyword evidence="5 8" id="KW-0812">Transmembrane</keyword>
<dbReference type="PANTHER" id="PTHR30433">
    <property type="entry name" value="CHEMOTAXIS PROTEIN MOTA"/>
    <property type="match status" value="1"/>
</dbReference>
<keyword evidence="6 8" id="KW-1133">Transmembrane helix</keyword>